<feature type="domain" description="HTH marR-type" evidence="4">
    <location>
        <begin position="18"/>
        <end position="149"/>
    </location>
</feature>
<dbReference type="PANTHER" id="PTHR42756:SF1">
    <property type="entry name" value="TRANSCRIPTIONAL REPRESSOR OF EMRAB OPERON"/>
    <property type="match status" value="1"/>
</dbReference>
<dbReference type="GO" id="GO:0003700">
    <property type="term" value="F:DNA-binding transcription factor activity"/>
    <property type="evidence" value="ECO:0007669"/>
    <property type="project" value="InterPro"/>
</dbReference>
<proteinExistence type="predicted"/>
<dbReference type="eggNOG" id="COG1846">
    <property type="taxonomic scope" value="Bacteria"/>
</dbReference>
<accession>K9UC16</accession>
<evidence type="ECO:0000313" key="5">
    <source>
        <dbReference type="EMBL" id="AFY92178.1"/>
    </source>
</evidence>
<evidence type="ECO:0000256" key="2">
    <source>
        <dbReference type="ARBA" id="ARBA00023125"/>
    </source>
</evidence>
<dbReference type="Gene3D" id="1.10.10.10">
    <property type="entry name" value="Winged helix-like DNA-binding domain superfamily/Winged helix DNA-binding domain"/>
    <property type="match status" value="1"/>
</dbReference>
<dbReference type="PRINTS" id="PR00598">
    <property type="entry name" value="HTHMARR"/>
</dbReference>
<dbReference type="Pfam" id="PF01047">
    <property type="entry name" value="MarR"/>
    <property type="match status" value="1"/>
</dbReference>
<gene>
    <name evidence="5" type="ORF">Cha6605_0920</name>
</gene>
<reference evidence="5 6" key="1">
    <citation type="submission" date="2012-05" db="EMBL/GenBank/DDBJ databases">
        <title>Finished chromosome of genome of Chamaesiphon sp. PCC 6605.</title>
        <authorList>
            <consortium name="US DOE Joint Genome Institute"/>
            <person name="Gugger M."/>
            <person name="Coursin T."/>
            <person name="Rippka R."/>
            <person name="Tandeau De Marsac N."/>
            <person name="Huntemann M."/>
            <person name="Wei C.-L."/>
            <person name="Han J."/>
            <person name="Detter J.C."/>
            <person name="Han C."/>
            <person name="Tapia R."/>
            <person name="Chen A."/>
            <person name="Kyrpides N."/>
            <person name="Mavromatis K."/>
            <person name="Markowitz V."/>
            <person name="Szeto E."/>
            <person name="Ivanova N."/>
            <person name="Pagani I."/>
            <person name="Pati A."/>
            <person name="Goodwin L."/>
            <person name="Nordberg H.P."/>
            <person name="Cantor M.N."/>
            <person name="Hua S.X."/>
            <person name="Woyke T."/>
            <person name="Kerfeld C.A."/>
        </authorList>
    </citation>
    <scope>NUCLEOTIDE SEQUENCE [LARGE SCALE GENOMIC DNA]</scope>
    <source>
        <strain evidence="6">ATCC 27169 / PCC 6605</strain>
    </source>
</reference>
<dbReference type="PANTHER" id="PTHR42756">
    <property type="entry name" value="TRANSCRIPTIONAL REGULATOR, MARR"/>
    <property type="match status" value="1"/>
</dbReference>
<dbReference type="GO" id="GO:0003677">
    <property type="term" value="F:DNA binding"/>
    <property type="evidence" value="ECO:0007669"/>
    <property type="project" value="UniProtKB-KW"/>
</dbReference>
<dbReference type="PROSITE" id="PS50995">
    <property type="entry name" value="HTH_MARR_2"/>
    <property type="match status" value="1"/>
</dbReference>
<name>K9UC16_CHAP6</name>
<dbReference type="InterPro" id="IPR036390">
    <property type="entry name" value="WH_DNA-bd_sf"/>
</dbReference>
<keyword evidence="2" id="KW-0238">DNA-binding</keyword>
<protein>
    <submittedName>
        <fullName evidence="5">Transcriptional regulator</fullName>
    </submittedName>
</protein>
<sequence>MSDRISQSQLAGMSQVPATCMGLHVRRASRIITQVYDAALRPVDLVLSQFTLLVCINLMESAQITRLAQELYTDQTTLTRNLKLLKLRGLVSIDPGEDRRVKLVSLTDEGKAILAQALPLWEQAQAQVMQQFDRQEWQTLLSLLSDVKKLS</sequence>
<dbReference type="STRING" id="1173020.Cha6605_0920"/>
<dbReference type="Proteomes" id="UP000010366">
    <property type="component" value="Chromosome"/>
</dbReference>
<dbReference type="SMART" id="SM00347">
    <property type="entry name" value="HTH_MARR"/>
    <property type="match status" value="1"/>
</dbReference>
<keyword evidence="3" id="KW-0804">Transcription</keyword>
<dbReference type="RefSeq" id="WP_015158371.1">
    <property type="nucleotide sequence ID" value="NC_019697.1"/>
</dbReference>
<dbReference type="InterPro" id="IPR036388">
    <property type="entry name" value="WH-like_DNA-bd_sf"/>
</dbReference>
<keyword evidence="1" id="KW-0805">Transcription regulation</keyword>
<dbReference type="EMBL" id="CP003600">
    <property type="protein sequence ID" value="AFY92178.1"/>
    <property type="molecule type" value="Genomic_DNA"/>
</dbReference>
<keyword evidence="6" id="KW-1185">Reference proteome</keyword>
<organism evidence="5 6">
    <name type="scientific">Chamaesiphon minutus (strain ATCC 27169 / PCC 6605)</name>
    <dbReference type="NCBI Taxonomy" id="1173020"/>
    <lineage>
        <taxon>Bacteria</taxon>
        <taxon>Bacillati</taxon>
        <taxon>Cyanobacteriota</taxon>
        <taxon>Cyanophyceae</taxon>
        <taxon>Gomontiellales</taxon>
        <taxon>Chamaesiphonaceae</taxon>
        <taxon>Chamaesiphon</taxon>
    </lineage>
</organism>
<dbReference type="AlphaFoldDB" id="K9UC16"/>
<evidence type="ECO:0000256" key="1">
    <source>
        <dbReference type="ARBA" id="ARBA00023015"/>
    </source>
</evidence>
<dbReference type="HOGENOM" id="CLU_083287_35_2_3"/>
<dbReference type="OrthoDB" id="165131at2"/>
<dbReference type="InterPro" id="IPR000835">
    <property type="entry name" value="HTH_MarR-typ"/>
</dbReference>
<evidence type="ECO:0000313" key="6">
    <source>
        <dbReference type="Proteomes" id="UP000010366"/>
    </source>
</evidence>
<dbReference type="KEGG" id="cmp:Cha6605_0920"/>
<dbReference type="SUPFAM" id="SSF46785">
    <property type="entry name" value="Winged helix' DNA-binding domain"/>
    <property type="match status" value="1"/>
</dbReference>
<evidence type="ECO:0000256" key="3">
    <source>
        <dbReference type="ARBA" id="ARBA00023163"/>
    </source>
</evidence>
<evidence type="ECO:0000259" key="4">
    <source>
        <dbReference type="PROSITE" id="PS50995"/>
    </source>
</evidence>